<keyword evidence="1" id="KW-0963">Cytoplasm</keyword>
<dbReference type="PROSITE" id="PS50250">
    <property type="entry name" value="PCI"/>
    <property type="match status" value="1"/>
</dbReference>
<evidence type="ECO:0000256" key="1">
    <source>
        <dbReference type="HAMAP-Rule" id="MF_03004"/>
    </source>
</evidence>
<keyword evidence="1" id="KW-0648">Protein biosynthesis</keyword>
<comment type="subcellular location">
    <subcellularLocation>
        <location evidence="1">Cytoplasm</location>
    </subcellularLocation>
</comment>
<reference evidence="2" key="1">
    <citation type="submission" date="2015-06" db="UniProtKB">
        <authorList>
            <consortium name="EnsemblPlants"/>
        </authorList>
    </citation>
    <scope>IDENTIFICATION</scope>
</reference>
<dbReference type="GO" id="GO:0001732">
    <property type="term" value="P:formation of cytoplasmic translation initiation complex"/>
    <property type="evidence" value="ECO:0007669"/>
    <property type="project" value="UniProtKB-UniRule"/>
</dbReference>
<dbReference type="AlphaFoldDB" id="M8AZD7"/>
<proteinExistence type="inferred from homology"/>
<organism evidence="2">
    <name type="scientific">Aegilops tauschii</name>
    <name type="common">Tausch's goatgrass</name>
    <name type="synonym">Aegilops squarrosa</name>
    <dbReference type="NCBI Taxonomy" id="37682"/>
    <lineage>
        <taxon>Eukaryota</taxon>
        <taxon>Viridiplantae</taxon>
        <taxon>Streptophyta</taxon>
        <taxon>Embryophyta</taxon>
        <taxon>Tracheophyta</taxon>
        <taxon>Spermatophyta</taxon>
        <taxon>Magnoliopsida</taxon>
        <taxon>Liliopsida</taxon>
        <taxon>Poales</taxon>
        <taxon>Poaceae</taxon>
        <taxon>BOP clade</taxon>
        <taxon>Pooideae</taxon>
        <taxon>Triticodae</taxon>
        <taxon>Triticeae</taxon>
        <taxon>Triticinae</taxon>
        <taxon>Aegilops</taxon>
    </lineage>
</organism>
<protein>
    <recommendedName>
        <fullName evidence="1">Eukaryotic translation initiation factor 3 subunit E</fullName>
        <shortName evidence="1">eIF3e</shortName>
    </recommendedName>
    <alternativeName>
        <fullName evidence="1">Eukaryotic translation initiation factor 3 subunit 6</fullName>
    </alternativeName>
</protein>
<accession>M8AZD7</accession>
<comment type="function">
    <text evidence="1">Component of the eukaryotic translation initiation factor 3 (eIF-3) complex, which is involved in protein synthesis of a specialized repertoire of mRNAs and, together with other initiation factors, stimulates binding of mRNA and methionyl-tRNAi to the 40S ribosome. The eIF-3 complex specifically targets and initiates translation of a subset of mRNAs involved in cell proliferation.</text>
</comment>
<dbReference type="InterPro" id="IPR016650">
    <property type="entry name" value="eIF3e"/>
</dbReference>
<comment type="similarity">
    <text evidence="1">Belongs to the eIF-3 subunit E family.</text>
</comment>
<dbReference type="EnsemblPlants" id="EMT06719">
    <property type="protein sequence ID" value="EMT06719"/>
    <property type="gene ID" value="F775_27177"/>
</dbReference>
<dbReference type="InterPro" id="IPR000717">
    <property type="entry name" value="PCI_dom"/>
</dbReference>
<dbReference type="PANTHER" id="PTHR10317">
    <property type="entry name" value="EUKARYOTIC TRANSLATION INITIATION FACTOR 3 SUBUNIT E"/>
    <property type="match status" value="1"/>
</dbReference>
<dbReference type="Pfam" id="PF09440">
    <property type="entry name" value="eIF3_N"/>
    <property type="match status" value="1"/>
</dbReference>
<dbReference type="SMART" id="SM00088">
    <property type="entry name" value="PINT"/>
    <property type="match status" value="1"/>
</dbReference>
<dbReference type="InterPro" id="IPR019010">
    <property type="entry name" value="eIF3e_N"/>
</dbReference>
<dbReference type="SMART" id="SM01186">
    <property type="entry name" value="eIF3_N"/>
    <property type="match status" value="1"/>
</dbReference>
<dbReference type="Gene3D" id="1.25.40.570">
    <property type="match status" value="1"/>
</dbReference>
<dbReference type="HAMAP" id="MF_03004">
    <property type="entry name" value="eIF3e"/>
    <property type="match status" value="1"/>
</dbReference>
<dbReference type="GO" id="GO:0003743">
    <property type="term" value="F:translation initiation factor activity"/>
    <property type="evidence" value="ECO:0007669"/>
    <property type="project" value="UniProtKB-UniRule"/>
</dbReference>
<keyword evidence="1" id="KW-0396">Initiation factor</keyword>
<evidence type="ECO:0000313" key="2">
    <source>
        <dbReference type="EnsemblPlants" id="EMT06719"/>
    </source>
</evidence>
<dbReference type="GO" id="GO:0071540">
    <property type="term" value="C:eukaryotic translation initiation factor 3 complex, eIF3e"/>
    <property type="evidence" value="ECO:0007669"/>
    <property type="project" value="UniProtKB-UniRule"/>
</dbReference>
<comment type="subunit">
    <text evidence="1">Component of the eukaryotic translation initiation factor 3 (eIF-3) complex.</text>
</comment>
<dbReference type="SUPFAM" id="SSF46785">
    <property type="entry name" value="Winged helix' DNA-binding domain"/>
    <property type="match status" value="1"/>
</dbReference>
<dbReference type="GO" id="GO:0033290">
    <property type="term" value="C:eukaryotic 48S preinitiation complex"/>
    <property type="evidence" value="ECO:0007669"/>
    <property type="project" value="UniProtKB-UniRule"/>
</dbReference>
<dbReference type="Pfam" id="PF01399">
    <property type="entry name" value="PCI"/>
    <property type="match status" value="1"/>
</dbReference>
<dbReference type="InterPro" id="IPR036390">
    <property type="entry name" value="WH_DNA-bd_sf"/>
</dbReference>
<name>M8AZD7_AEGTA</name>
<dbReference type="CDD" id="cd21378">
    <property type="entry name" value="eIF3E"/>
    <property type="match status" value="1"/>
</dbReference>
<sequence>MAEHDLTASVAAWMDPHLVLPVLEFLQERGVYADEEILRGKIRLLAGTNMVDYAMDIHKSLHGTDDVPADMVARRSEVVERLRALQEAVAPIVAFLSSPQLVQELHADKQYNLHMLQERHQIGPDQIEALYQYAKFQYECGMYSDAADFLSQYRALCTNSERSLSALWGKLAAEILMQNWDVAQEELNRLKEMIDSSSFTSSPVNQLHSRIWLMHWSLFIFFNHENGRNGIIDLFFQDRYLNAIQTNAPHLLRYLAAAVVVNKRRRNMLKELIKVIQQEQNSYKDPIIEFLECLYVKYDFDGAQQKLVECEQVILNDPFLGKRVEERNGIAVPLRDEFLENARLFIFETYCRIHRCIDIGVLAEKLNMTYDEAELWIMNMVKSSKLDAKIDSVTGTLIMTTNRVDVHEQIIESMKNLNARTYMLAKSVVDPGHAAAQQAARFTVRLSSLDYSELAWPRAPSSFGLSGSLELVLHTSLTIVVPWHIDWLQLPYETVRACTTPVLRRGARLQFLVVMAESRWIRGFSPFFDMPAPFSSIGWFTEIPSSPAEDSEAGPPD</sequence>
<dbReference type="GO" id="GO:0016282">
    <property type="term" value="C:eukaryotic 43S preinitiation complex"/>
    <property type="evidence" value="ECO:0007669"/>
    <property type="project" value="UniProtKB-UniRule"/>
</dbReference>